<gene>
    <name evidence="2" type="ORF">Q9L58_009768</name>
</gene>
<accession>A0ABR3G6E6</accession>
<evidence type="ECO:0000313" key="3">
    <source>
        <dbReference type="Proteomes" id="UP001447188"/>
    </source>
</evidence>
<comment type="caution">
    <text evidence="2">The sequence shown here is derived from an EMBL/GenBank/DDBJ whole genome shotgun (WGS) entry which is preliminary data.</text>
</comment>
<dbReference type="Proteomes" id="UP001447188">
    <property type="component" value="Unassembled WGS sequence"/>
</dbReference>
<dbReference type="EMBL" id="JBBBZM010000259">
    <property type="protein sequence ID" value="KAL0631360.1"/>
    <property type="molecule type" value="Genomic_DNA"/>
</dbReference>
<evidence type="ECO:0000256" key="1">
    <source>
        <dbReference type="SAM" id="MobiDB-lite"/>
    </source>
</evidence>
<feature type="compositionally biased region" description="Polar residues" evidence="1">
    <location>
        <begin position="44"/>
        <end position="54"/>
    </location>
</feature>
<keyword evidence="3" id="KW-1185">Reference proteome</keyword>
<protein>
    <submittedName>
        <fullName evidence="2">Uncharacterized protein</fullName>
    </submittedName>
</protein>
<name>A0ABR3G6E6_9PEZI</name>
<feature type="region of interest" description="Disordered" evidence="1">
    <location>
        <begin position="18"/>
        <end position="64"/>
    </location>
</feature>
<sequence length="410" mass="43705">MPSSFLPAIPASLPSYPMYHGAFRTQTSPSPTLAPTRKRFQQRRPGNSSYTASTDADRDSDEDVMRNSLYSDTAFRTTLAGHSRKRGLADDDAADDYHGGKRIELADEDGRPAKRRIIDVVGSVASRVWEFCISKTPFFAPQDDGMEFEREVQQHMGLYIPGQFSNSSQLTVPPSWSGGGGGGGQDTGMGGTLYSFHAPPAYSAPSKPAVTTAAGGLSSRWVMVSPTPSTRPSTATATASITPSAIPRPYTAPSAHAPYNPTTYATTATSATTATASTPRSRRNSTASAARRPATRPIVASSSRAKRPAVVRHKHSLSSAAAFPAPPSQSAFTFGSASSSPARAGLGRRKLSFAGGRAAVAVAADEEDDEEDESIRRFNEKLKDMIREGREALGSRIEVTYDDDDDLEGF</sequence>
<reference evidence="2 3" key="1">
    <citation type="submission" date="2024-02" db="EMBL/GenBank/DDBJ databases">
        <title>Discinaceae phylogenomics.</title>
        <authorList>
            <person name="Dirks A.C."/>
            <person name="James T.Y."/>
        </authorList>
    </citation>
    <scope>NUCLEOTIDE SEQUENCE [LARGE SCALE GENOMIC DNA]</scope>
    <source>
        <strain evidence="2 3">ACD0624</strain>
    </source>
</reference>
<evidence type="ECO:0000313" key="2">
    <source>
        <dbReference type="EMBL" id="KAL0631360.1"/>
    </source>
</evidence>
<feature type="region of interest" description="Disordered" evidence="1">
    <location>
        <begin position="268"/>
        <end position="309"/>
    </location>
</feature>
<feature type="compositionally biased region" description="Polar residues" evidence="1">
    <location>
        <begin position="24"/>
        <end position="33"/>
    </location>
</feature>
<proteinExistence type="predicted"/>
<feature type="compositionally biased region" description="Low complexity" evidence="1">
    <location>
        <begin position="268"/>
        <end position="297"/>
    </location>
</feature>
<organism evidence="2 3">
    <name type="scientific">Discina gigas</name>
    <dbReference type="NCBI Taxonomy" id="1032678"/>
    <lineage>
        <taxon>Eukaryota</taxon>
        <taxon>Fungi</taxon>
        <taxon>Dikarya</taxon>
        <taxon>Ascomycota</taxon>
        <taxon>Pezizomycotina</taxon>
        <taxon>Pezizomycetes</taxon>
        <taxon>Pezizales</taxon>
        <taxon>Discinaceae</taxon>
        <taxon>Discina</taxon>
    </lineage>
</organism>